<name>A0A7Y2E639_UNCEI</name>
<evidence type="ECO:0000313" key="3">
    <source>
        <dbReference type="EMBL" id="NNF05913.1"/>
    </source>
</evidence>
<dbReference type="GO" id="GO:0046872">
    <property type="term" value="F:metal ion binding"/>
    <property type="evidence" value="ECO:0007669"/>
    <property type="project" value="UniProtKB-KW"/>
</dbReference>
<keyword evidence="2" id="KW-0479">Metal-binding</keyword>
<dbReference type="PIRSF" id="PIRSF004749">
    <property type="entry name" value="Pep_def"/>
    <property type="match status" value="1"/>
</dbReference>
<dbReference type="PANTHER" id="PTHR10458">
    <property type="entry name" value="PEPTIDE DEFORMYLASE"/>
    <property type="match status" value="1"/>
</dbReference>
<proteinExistence type="inferred from homology"/>
<dbReference type="GO" id="GO:0042586">
    <property type="term" value="F:peptide deformylase activity"/>
    <property type="evidence" value="ECO:0007669"/>
    <property type="project" value="UniProtKB-UniRule"/>
</dbReference>
<dbReference type="GO" id="GO:0006412">
    <property type="term" value="P:translation"/>
    <property type="evidence" value="ECO:0007669"/>
    <property type="project" value="UniProtKB-UniRule"/>
</dbReference>
<dbReference type="InterPro" id="IPR023635">
    <property type="entry name" value="Peptide_deformylase"/>
</dbReference>
<dbReference type="PANTHER" id="PTHR10458:SF22">
    <property type="entry name" value="PEPTIDE DEFORMYLASE"/>
    <property type="match status" value="1"/>
</dbReference>
<dbReference type="PRINTS" id="PR01576">
    <property type="entry name" value="PDEFORMYLASE"/>
</dbReference>
<dbReference type="EC" id="3.5.1.88" evidence="2"/>
<protein>
    <recommendedName>
        <fullName evidence="2">Peptide deformylase</fullName>
        <shortName evidence="2">PDF</shortName>
        <ecNumber evidence="2">3.5.1.88</ecNumber>
    </recommendedName>
    <alternativeName>
        <fullName evidence="2">Polypeptide deformylase</fullName>
    </alternativeName>
</protein>
<comment type="function">
    <text evidence="2">Removes the formyl group from the N-terminal Met of newly synthesized proteins. Requires at least a dipeptide for an efficient rate of reaction. N-terminal L-methionine is a prerequisite for activity but the enzyme has broad specificity at other positions.</text>
</comment>
<feature type="binding site" evidence="2">
    <location>
        <position position="139"/>
    </location>
    <ligand>
        <name>Fe cation</name>
        <dbReference type="ChEBI" id="CHEBI:24875"/>
    </ligand>
</feature>
<dbReference type="NCBIfam" id="TIGR00079">
    <property type="entry name" value="pept_deformyl"/>
    <property type="match status" value="1"/>
</dbReference>
<feature type="active site" evidence="2">
    <location>
        <position position="140"/>
    </location>
</feature>
<dbReference type="HAMAP" id="MF_00163">
    <property type="entry name" value="Pep_deformylase"/>
    <property type="match status" value="1"/>
</dbReference>
<keyword evidence="2" id="KW-0408">Iron</keyword>
<keyword evidence="2" id="KW-0648">Protein biosynthesis</keyword>
<dbReference type="NCBIfam" id="NF001159">
    <property type="entry name" value="PRK00150.1-3"/>
    <property type="match status" value="1"/>
</dbReference>
<organism evidence="3 4">
    <name type="scientific">Eiseniibacteriota bacterium</name>
    <dbReference type="NCBI Taxonomy" id="2212470"/>
    <lineage>
        <taxon>Bacteria</taxon>
        <taxon>Candidatus Eiseniibacteriota</taxon>
    </lineage>
</organism>
<dbReference type="AlphaFoldDB" id="A0A7Y2E639"/>
<evidence type="ECO:0000256" key="1">
    <source>
        <dbReference type="ARBA" id="ARBA00010759"/>
    </source>
</evidence>
<evidence type="ECO:0000313" key="4">
    <source>
        <dbReference type="Proteomes" id="UP000547674"/>
    </source>
</evidence>
<reference evidence="3 4" key="1">
    <citation type="submission" date="2020-03" db="EMBL/GenBank/DDBJ databases">
        <title>Metabolic flexibility allows generalist bacteria to become dominant in a frequently disturbed ecosystem.</title>
        <authorList>
            <person name="Chen Y.-J."/>
            <person name="Leung P.M."/>
            <person name="Bay S.K."/>
            <person name="Hugenholtz P."/>
            <person name="Kessler A.J."/>
            <person name="Shelley G."/>
            <person name="Waite D.W."/>
            <person name="Cook P.L."/>
            <person name="Greening C."/>
        </authorList>
    </citation>
    <scope>NUCLEOTIDE SEQUENCE [LARGE SCALE GENOMIC DNA]</scope>
    <source>
        <strain evidence="3">SS_bin_28</strain>
    </source>
</reference>
<comment type="similarity">
    <text evidence="1 2">Belongs to the polypeptide deformylase family.</text>
</comment>
<dbReference type="Pfam" id="PF01327">
    <property type="entry name" value="Pep_deformylase"/>
    <property type="match status" value="1"/>
</dbReference>
<dbReference type="Gene3D" id="3.90.45.10">
    <property type="entry name" value="Peptide deformylase"/>
    <property type="match status" value="1"/>
</dbReference>
<sequence>MDTSLDQLYLRLYGDPVLRERTKEVEAFGEPLKDLIQRMYEVMYEEEGVGIAAPQVGSRQRLLVLDVPLEDGGEFRGVLVNPEILEEEGKQKGEEGCLSFPGIREEVTRADRIKVRAKNEAGEDMEFQADGFLSRAVQHELDHLNGVLFIDRMSPIRRRLLAKKLRQIQQERTATPQ</sequence>
<gene>
    <name evidence="2 3" type="primary">def</name>
    <name evidence="3" type="ORF">HKN21_04070</name>
</gene>
<feature type="binding site" evidence="2">
    <location>
        <position position="97"/>
    </location>
    <ligand>
        <name>Fe cation</name>
        <dbReference type="ChEBI" id="CHEBI:24875"/>
    </ligand>
</feature>
<keyword evidence="2 3" id="KW-0378">Hydrolase</keyword>
<comment type="catalytic activity">
    <reaction evidence="2">
        <text>N-terminal N-formyl-L-methionyl-[peptide] + H2O = N-terminal L-methionyl-[peptide] + formate</text>
        <dbReference type="Rhea" id="RHEA:24420"/>
        <dbReference type="Rhea" id="RHEA-COMP:10639"/>
        <dbReference type="Rhea" id="RHEA-COMP:10640"/>
        <dbReference type="ChEBI" id="CHEBI:15377"/>
        <dbReference type="ChEBI" id="CHEBI:15740"/>
        <dbReference type="ChEBI" id="CHEBI:49298"/>
        <dbReference type="ChEBI" id="CHEBI:64731"/>
        <dbReference type="EC" id="3.5.1.88"/>
    </reaction>
</comment>
<accession>A0A7Y2E639</accession>
<dbReference type="EMBL" id="JABDJR010000153">
    <property type="protein sequence ID" value="NNF05913.1"/>
    <property type="molecule type" value="Genomic_DNA"/>
</dbReference>
<feature type="binding site" evidence="2">
    <location>
        <position position="143"/>
    </location>
    <ligand>
        <name>Fe cation</name>
        <dbReference type="ChEBI" id="CHEBI:24875"/>
    </ligand>
</feature>
<evidence type="ECO:0000256" key="2">
    <source>
        <dbReference type="HAMAP-Rule" id="MF_00163"/>
    </source>
</evidence>
<dbReference type="SUPFAM" id="SSF56420">
    <property type="entry name" value="Peptide deformylase"/>
    <property type="match status" value="1"/>
</dbReference>
<dbReference type="InterPro" id="IPR036821">
    <property type="entry name" value="Peptide_deformylase_sf"/>
</dbReference>
<dbReference type="Proteomes" id="UP000547674">
    <property type="component" value="Unassembled WGS sequence"/>
</dbReference>
<comment type="caution">
    <text evidence="3">The sequence shown here is derived from an EMBL/GenBank/DDBJ whole genome shotgun (WGS) entry which is preliminary data.</text>
</comment>
<comment type="cofactor">
    <cofactor evidence="2">
        <name>Fe(2+)</name>
        <dbReference type="ChEBI" id="CHEBI:29033"/>
    </cofactor>
    <text evidence="2">Binds 1 Fe(2+) ion.</text>
</comment>
<dbReference type="CDD" id="cd00487">
    <property type="entry name" value="Pep_deformylase"/>
    <property type="match status" value="1"/>
</dbReference>